<name>A0A1S6ISS1_9FIRM</name>
<gene>
    <name evidence="9" type="ORF">B0537_01040</name>
</gene>
<keyword evidence="6 8" id="KW-1133">Transmembrane helix</keyword>
<sequence>MNREYISSGQCMFLLMGSVIGMAIMLVPSHLIAIARQDAWLAPWLCLVPGLLLIGVLLSLSRQYPGQSLVQYSVTILGLPGYLLGLMLLFFFFLLGALSLRGIVSFVISNTLFETPPPIIYFATLLPCAYALRMGLEVLARAFALLIFMTVWLVLFVQAYAMSNANFDQLFPFLGEGVLPVIHASLSFCAFPVGETIILFGMIFNQVRNSPGLGKKLSLGFFLAILILFMVIERSIVTIGPERSSRSVYSLTAGINAITGGAILLPFMTLNWFVFSICQFILFYYAFVSGLAHWFKLADYKSLILPAGALIMAYGIYMFENVLEAATFSFTVYPLFALPLTFGLPLLLWLVAGIKKLLYKAKER</sequence>
<dbReference type="OrthoDB" id="1675410at2"/>
<keyword evidence="7 8" id="KW-0472">Membrane</keyword>
<dbReference type="Proteomes" id="UP000189464">
    <property type="component" value="Chromosome"/>
</dbReference>
<evidence type="ECO:0000256" key="8">
    <source>
        <dbReference type="SAM" id="Phobius"/>
    </source>
</evidence>
<accession>A0A1S6ISS1</accession>
<evidence type="ECO:0000313" key="9">
    <source>
        <dbReference type="EMBL" id="AQS57812.1"/>
    </source>
</evidence>
<dbReference type="AlphaFoldDB" id="A0A1S6ISS1"/>
<feature type="transmembrane region" description="Helical" evidence="8">
    <location>
        <begin position="143"/>
        <end position="161"/>
    </location>
</feature>
<evidence type="ECO:0000256" key="5">
    <source>
        <dbReference type="ARBA" id="ARBA00022692"/>
    </source>
</evidence>
<keyword evidence="4" id="KW-0309">Germination</keyword>
<evidence type="ECO:0000313" key="10">
    <source>
        <dbReference type="Proteomes" id="UP000189464"/>
    </source>
</evidence>
<keyword evidence="5 8" id="KW-0812">Transmembrane</keyword>
<dbReference type="KEGG" id="dfg:B0537_01040"/>
<feature type="transmembrane region" description="Helical" evidence="8">
    <location>
        <begin position="257"/>
        <end position="288"/>
    </location>
</feature>
<evidence type="ECO:0000256" key="3">
    <source>
        <dbReference type="ARBA" id="ARBA00022448"/>
    </source>
</evidence>
<evidence type="ECO:0000256" key="1">
    <source>
        <dbReference type="ARBA" id="ARBA00004141"/>
    </source>
</evidence>
<feature type="transmembrane region" description="Helical" evidence="8">
    <location>
        <begin position="300"/>
        <end position="319"/>
    </location>
</feature>
<dbReference type="GO" id="GO:0009847">
    <property type="term" value="P:spore germination"/>
    <property type="evidence" value="ECO:0007669"/>
    <property type="project" value="InterPro"/>
</dbReference>
<evidence type="ECO:0000256" key="4">
    <source>
        <dbReference type="ARBA" id="ARBA00022544"/>
    </source>
</evidence>
<keyword evidence="10" id="KW-1185">Reference proteome</keyword>
<comment type="subcellular location">
    <subcellularLocation>
        <location evidence="1">Membrane</location>
        <topology evidence="1">Multi-pass membrane protein</topology>
    </subcellularLocation>
</comment>
<reference evidence="9 10" key="1">
    <citation type="journal article" date="2016" name="Int. J. Syst. Evol. Microbiol.">
        <title>Desulfotomaculum ferrireducens sp. nov., a moderately thermophilic sulfate-reducing and dissimilatory Fe(III)-reducing bacterium isolated from compost.</title>
        <authorList>
            <person name="Yang G."/>
            <person name="Guo J."/>
            <person name="Zhuang L."/>
            <person name="Yuan Y."/>
            <person name="Zhou S."/>
        </authorList>
    </citation>
    <scope>NUCLEOTIDE SEQUENCE [LARGE SCALE GENOMIC DNA]</scope>
    <source>
        <strain evidence="9 10">GSS09</strain>
    </source>
</reference>
<feature type="transmembrane region" description="Helical" evidence="8">
    <location>
        <begin position="331"/>
        <end position="354"/>
    </location>
</feature>
<dbReference type="PANTHER" id="PTHR34975:SF2">
    <property type="entry name" value="SPORE GERMINATION PROTEIN A2"/>
    <property type="match status" value="1"/>
</dbReference>
<feature type="transmembrane region" description="Helical" evidence="8">
    <location>
        <begin position="181"/>
        <end position="205"/>
    </location>
</feature>
<dbReference type="Pfam" id="PF03845">
    <property type="entry name" value="Spore_permease"/>
    <property type="match status" value="1"/>
</dbReference>
<evidence type="ECO:0000256" key="2">
    <source>
        <dbReference type="ARBA" id="ARBA00007998"/>
    </source>
</evidence>
<organism evidence="9 10">
    <name type="scientific">Desulforamulus ferrireducens</name>
    <dbReference type="NCBI Taxonomy" id="1833852"/>
    <lineage>
        <taxon>Bacteria</taxon>
        <taxon>Bacillati</taxon>
        <taxon>Bacillota</taxon>
        <taxon>Clostridia</taxon>
        <taxon>Eubacteriales</taxon>
        <taxon>Peptococcaceae</taxon>
        <taxon>Desulforamulus</taxon>
    </lineage>
</organism>
<feature type="transmembrane region" description="Helical" evidence="8">
    <location>
        <begin position="41"/>
        <end position="60"/>
    </location>
</feature>
<feature type="transmembrane region" description="Helical" evidence="8">
    <location>
        <begin position="12"/>
        <end position="35"/>
    </location>
</feature>
<dbReference type="EMBL" id="CP019698">
    <property type="protein sequence ID" value="AQS57812.1"/>
    <property type="molecule type" value="Genomic_DNA"/>
</dbReference>
<comment type="similarity">
    <text evidence="2">Belongs to the amino acid-polyamine-organocation (APC) superfamily. Spore germination protein (SGP) (TC 2.A.3.9) family.</text>
</comment>
<evidence type="ECO:0000256" key="6">
    <source>
        <dbReference type="ARBA" id="ARBA00022989"/>
    </source>
</evidence>
<protein>
    <submittedName>
        <fullName evidence="9">Spore gernimation protein</fullName>
    </submittedName>
</protein>
<keyword evidence="3" id="KW-0813">Transport</keyword>
<dbReference type="InterPro" id="IPR004761">
    <property type="entry name" value="Spore_GerAB"/>
</dbReference>
<feature type="transmembrane region" description="Helical" evidence="8">
    <location>
        <begin position="72"/>
        <end position="98"/>
    </location>
</feature>
<dbReference type="RefSeq" id="WP_077712778.1">
    <property type="nucleotide sequence ID" value="NZ_CP019698.1"/>
</dbReference>
<feature type="transmembrane region" description="Helical" evidence="8">
    <location>
        <begin position="217"/>
        <end position="237"/>
    </location>
</feature>
<dbReference type="PANTHER" id="PTHR34975">
    <property type="entry name" value="SPORE GERMINATION PROTEIN A2"/>
    <property type="match status" value="1"/>
</dbReference>
<evidence type="ECO:0000256" key="7">
    <source>
        <dbReference type="ARBA" id="ARBA00023136"/>
    </source>
</evidence>
<feature type="transmembrane region" description="Helical" evidence="8">
    <location>
        <begin position="118"/>
        <end position="136"/>
    </location>
</feature>
<proteinExistence type="inferred from homology"/>
<dbReference type="GO" id="GO:0016020">
    <property type="term" value="C:membrane"/>
    <property type="evidence" value="ECO:0007669"/>
    <property type="project" value="UniProtKB-SubCell"/>
</dbReference>
<dbReference type="STRING" id="1833852.B0537_01040"/>